<organism evidence="2 3">
    <name type="scientific">Helianthus annuus</name>
    <name type="common">Common sunflower</name>
    <dbReference type="NCBI Taxonomy" id="4232"/>
    <lineage>
        <taxon>Eukaryota</taxon>
        <taxon>Viridiplantae</taxon>
        <taxon>Streptophyta</taxon>
        <taxon>Embryophyta</taxon>
        <taxon>Tracheophyta</taxon>
        <taxon>Spermatophyta</taxon>
        <taxon>Magnoliopsida</taxon>
        <taxon>eudicotyledons</taxon>
        <taxon>Gunneridae</taxon>
        <taxon>Pentapetalae</taxon>
        <taxon>asterids</taxon>
        <taxon>campanulids</taxon>
        <taxon>Asterales</taxon>
        <taxon>Asteraceae</taxon>
        <taxon>Asteroideae</taxon>
        <taxon>Heliantheae alliance</taxon>
        <taxon>Heliantheae</taxon>
        <taxon>Helianthus</taxon>
    </lineage>
</organism>
<evidence type="ECO:0000313" key="3">
    <source>
        <dbReference type="Proteomes" id="UP000215914"/>
    </source>
</evidence>
<accession>A0A251TE66</accession>
<dbReference type="InParanoid" id="A0A251TE66"/>
<dbReference type="EMBL" id="CM007900">
    <property type="protein sequence ID" value="OTG08241.1"/>
    <property type="molecule type" value="Genomic_DNA"/>
</dbReference>
<evidence type="ECO:0000313" key="2">
    <source>
        <dbReference type="EMBL" id="OTG08241.1"/>
    </source>
</evidence>
<dbReference type="Gramene" id="mRNA:HanXRQr2_Chr11g0490641">
    <property type="protein sequence ID" value="mRNA:HanXRQr2_Chr11g0490641"/>
    <property type="gene ID" value="HanXRQr2_Chr11g0490641"/>
</dbReference>
<reference evidence="1" key="3">
    <citation type="submission" date="2020-06" db="EMBL/GenBank/DDBJ databases">
        <title>Helianthus annuus Genome sequencing and assembly Release 2.</title>
        <authorList>
            <person name="Gouzy J."/>
            <person name="Langlade N."/>
            <person name="Munos S."/>
        </authorList>
    </citation>
    <scope>NUCLEOTIDE SEQUENCE</scope>
    <source>
        <tissue evidence="1">Leaves</tissue>
    </source>
</reference>
<sequence length="154" mass="18180">MAKQLYWKILTLKKRIIGCKFTTRATVLDNRRSTDNRGTTKEWYRGGIQGYFESFEEFRHGLWEGMVNFINGKTCRVSFHLSALYLKMDVIRFCLHRFNNVKYHRGSSTSRIFEGMLTHNNSTDIFFHSKQNTAYIWHTRAYLLADSSCMKGIN</sequence>
<name>A0A251TE66_HELAN</name>
<evidence type="ECO:0000313" key="1">
    <source>
        <dbReference type="EMBL" id="KAF5782024.1"/>
    </source>
</evidence>
<gene>
    <name evidence="2" type="ORF">HannXRQ_Chr11g0339471</name>
    <name evidence="1" type="ORF">HanXRQr2_Chr11g0490641</name>
</gene>
<proteinExistence type="predicted"/>
<protein>
    <submittedName>
        <fullName evidence="2">Uncharacterized protein</fullName>
    </submittedName>
</protein>
<dbReference type="Proteomes" id="UP000215914">
    <property type="component" value="Chromosome 11"/>
</dbReference>
<reference evidence="2" key="2">
    <citation type="submission" date="2017-02" db="EMBL/GenBank/DDBJ databases">
        <title>Sunflower complete genome.</title>
        <authorList>
            <person name="Langlade N."/>
            <person name="Munos S."/>
        </authorList>
    </citation>
    <scope>NUCLEOTIDE SEQUENCE [LARGE SCALE GENOMIC DNA]</scope>
    <source>
        <tissue evidence="2">Leaves</tissue>
    </source>
</reference>
<reference evidence="1 3" key="1">
    <citation type="journal article" date="2017" name="Nature">
        <title>The sunflower genome provides insights into oil metabolism, flowering and Asterid evolution.</title>
        <authorList>
            <person name="Badouin H."/>
            <person name="Gouzy J."/>
            <person name="Grassa C.J."/>
            <person name="Murat F."/>
            <person name="Staton S.E."/>
            <person name="Cottret L."/>
            <person name="Lelandais-Briere C."/>
            <person name="Owens G.L."/>
            <person name="Carrere S."/>
            <person name="Mayjonade B."/>
            <person name="Legrand L."/>
            <person name="Gill N."/>
            <person name="Kane N.C."/>
            <person name="Bowers J.E."/>
            <person name="Hubner S."/>
            <person name="Bellec A."/>
            <person name="Berard A."/>
            <person name="Berges H."/>
            <person name="Blanchet N."/>
            <person name="Boniface M.C."/>
            <person name="Brunel D."/>
            <person name="Catrice O."/>
            <person name="Chaidir N."/>
            <person name="Claudel C."/>
            <person name="Donnadieu C."/>
            <person name="Faraut T."/>
            <person name="Fievet G."/>
            <person name="Helmstetter N."/>
            <person name="King M."/>
            <person name="Knapp S.J."/>
            <person name="Lai Z."/>
            <person name="Le Paslier M.C."/>
            <person name="Lippi Y."/>
            <person name="Lorenzon L."/>
            <person name="Mandel J.R."/>
            <person name="Marage G."/>
            <person name="Marchand G."/>
            <person name="Marquand E."/>
            <person name="Bret-Mestries E."/>
            <person name="Morien E."/>
            <person name="Nambeesan S."/>
            <person name="Nguyen T."/>
            <person name="Pegot-Espagnet P."/>
            <person name="Pouilly N."/>
            <person name="Raftis F."/>
            <person name="Sallet E."/>
            <person name="Schiex T."/>
            <person name="Thomas J."/>
            <person name="Vandecasteele C."/>
            <person name="Vares D."/>
            <person name="Vear F."/>
            <person name="Vautrin S."/>
            <person name="Crespi M."/>
            <person name="Mangin B."/>
            <person name="Burke J.M."/>
            <person name="Salse J."/>
            <person name="Munos S."/>
            <person name="Vincourt P."/>
            <person name="Rieseberg L.H."/>
            <person name="Langlade N.B."/>
        </authorList>
    </citation>
    <scope>NUCLEOTIDE SEQUENCE [LARGE SCALE GENOMIC DNA]</scope>
    <source>
        <strain evidence="3">cv. SF193</strain>
        <tissue evidence="1">Leaves</tissue>
    </source>
</reference>
<keyword evidence="3" id="KW-1185">Reference proteome</keyword>
<dbReference type="EMBL" id="MNCJ02000326">
    <property type="protein sequence ID" value="KAF5782024.1"/>
    <property type="molecule type" value="Genomic_DNA"/>
</dbReference>
<dbReference type="AlphaFoldDB" id="A0A251TE66"/>